<gene>
    <name evidence="2" type="ORF">ANCDUO_03720</name>
</gene>
<evidence type="ECO:0000259" key="1">
    <source>
        <dbReference type="Pfam" id="PF07245"/>
    </source>
</evidence>
<proteinExistence type="predicted"/>
<evidence type="ECO:0000313" key="2">
    <source>
        <dbReference type="EMBL" id="KIH65950.1"/>
    </source>
</evidence>
<accession>A0A0C2GWR8</accession>
<organism evidence="2 3">
    <name type="scientific">Ancylostoma duodenale</name>
    <dbReference type="NCBI Taxonomy" id="51022"/>
    <lineage>
        <taxon>Eukaryota</taxon>
        <taxon>Metazoa</taxon>
        <taxon>Ecdysozoa</taxon>
        <taxon>Nematoda</taxon>
        <taxon>Chromadorea</taxon>
        <taxon>Rhabditida</taxon>
        <taxon>Rhabditina</taxon>
        <taxon>Rhabditomorpha</taxon>
        <taxon>Strongyloidea</taxon>
        <taxon>Ancylostomatidae</taxon>
        <taxon>Ancylostomatinae</taxon>
        <taxon>Ancylostoma</taxon>
    </lineage>
</organism>
<dbReference type="EMBL" id="KN727329">
    <property type="protein sequence ID" value="KIH65950.1"/>
    <property type="molecule type" value="Genomic_DNA"/>
</dbReference>
<dbReference type="Gene3D" id="2.60.98.50">
    <property type="match status" value="1"/>
</dbReference>
<keyword evidence="3" id="KW-1185">Reference proteome</keyword>
<dbReference type="OrthoDB" id="5868619at2759"/>
<dbReference type="AlphaFoldDB" id="A0A0C2GWR8"/>
<feature type="domain" description="Phlebovirus glycoprotein G2 fusion" evidence="1">
    <location>
        <begin position="38"/>
        <end position="96"/>
    </location>
</feature>
<evidence type="ECO:0000313" key="3">
    <source>
        <dbReference type="Proteomes" id="UP000054047"/>
    </source>
</evidence>
<dbReference type="InterPro" id="IPR009878">
    <property type="entry name" value="Phlebovirus_G2_fusion"/>
</dbReference>
<sequence>MHPFAPSSAATPSFQKFTSRSLIGGDYLLTMPFGTSGCRHVNVLEHHSTICTYAEGKKSCSVQLSEILKIKTFKQEACLRLTRNSTLVANIKSQSNGTIRQIVQDVWSRAAELVAIVFI</sequence>
<dbReference type="Proteomes" id="UP000054047">
    <property type="component" value="Unassembled WGS sequence"/>
</dbReference>
<reference evidence="2 3" key="1">
    <citation type="submission" date="2013-12" db="EMBL/GenBank/DDBJ databases">
        <title>Draft genome of the parsitic nematode Ancylostoma duodenale.</title>
        <authorList>
            <person name="Mitreva M."/>
        </authorList>
    </citation>
    <scope>NUCLEOTIDE SEQUENCE [LARGE SCALE GENOMIC DNA]</scope>
    <source>
        <strain evidence="2 3">Zhejiang</strain>
    </source>
</reference>
<dbReference type="Pfam" id="PF07245">
    <property type="entry name" value="Phlebovirus_G2"/>
    <property type="match status" value="1"/>
</dbReference>
<name>A0A0C2GWR8_9BILA</name>
<protein>
    <recommendedName>
        <fullName evidence="1">Phlebovirus glycoprotein G2 fusion domain-containing protein</fullName>
    </recommendedName>
</protein>